<dbReference type="InterPro" id="IPR000175">
    <property type="entry name" value="Na/ntran_symport"/>
</dbReference>
<dbReference type="OrthoDB" id="6581954at2759"/>
<comment type="subcellular location">
    <subcellularLocation>
        <location evidence="1">Membrane</location>
        <topology evidence="1">Multi-pass membrane protein</topology>
    </subcellularLocation>
</comment>
<dbReference type="PANTHER" id="PTHR11616:SF309">
    <property type="entry name" value="TRANSPORTER"/>
    <property type="match status" value="1"/>
</dbReference>
<reference evidence="12 13" key="1">
    <citation type="journal article" date="2020" name="Cell">
        <title>Large-Scale Comparative Analyses of Tick Genomes Elucidate Their Genetic Diversity and Vector Capacities.</title>
        <authorList>
            <consortium name="Tick Genome and Microbiome Consortium (TIGMIC)"/>
            <person name="Jia N."/>
            <person name="Wang J."/>
            <person name="Shi W."/>
            <person name="Du L."/>
            <person name="Sun Y."/>
            <person name="Zhan W."/>
            <person name="Jiang J.F."/>
            <person name="Wang Q."/>
            <person name="Zhang B."/>
            <person name="Ji P."/>
            <person name="Bell-Sakyi L."/>
            <person name="Cui X.M."/>
            <person name="Yuan T.T."/>
            <person name="Jiang B.G."/>
            <person name="Yang W.F."/>
            <person name="Lam T.T."/>
            <person name="Chang Q.C."/>
            <person name="Ding S.J."/>
            <person name="Wang X.J."/>
            <person name="Zhu J.G."/>
            <person name="Ruan X.D."/>
            <person name="Zhao L."/>
            <person name="Wei J.T."/>
            <person name="Ye R.Z."/>
            <person name="Que T.C."/>
            <person name="Du C.H."/>
            <person name="Zhou Y.H."/>
            <person name="Cheng J.X."/>
            <person name="Dai P.F."/>
            <person name="Guo W.B."/>
            <person name="Han X.H."/>
            <person name="Huang E.J."/>
            <person name="Li L.F."/>
            <person name="Wei W."/>
            <person name="Gao Y.C."/>
            <person name="Liu J.Z."/>
            <person name="Shao H.Z."/>
            <person name="Wang X."/>
            <person name="Wang C.C."/>
            <person name="Yang T.C."/>
            <person name="Huo Q.B."/>
            <person name="Li W."/>
            <person name="Chen H.Y."/>
            <person name="Chen S.E."/>
            <person name="Zhou L.G."/>
            <person name="Ni X.B."/>
            <person name="Tian J.H."/>
            <person name="Sheng Y."/>
            <person name="Liu T."/>
            <person name="Pan Y.S."/>
            <person name="Xia L.Y."/>
            <person name="Li J."/>
            <person name="Zhao F."/>
            <person name="Cao W.C."/>
        </authorList>
    </citation>
    <scope>NUCLEOTIDE SEQUENCE [LARGE SCALE GENOMIC DNA]</scope>
    <source>
        <strain evidence="12">HaeL-2018</strain>
    </source>
</reference>
<dbReference type="PROSITE" id="PS50267">
    <property type="entry name" value="NA_NEUROTRAN_SYMP_3"/>
    <property type="match status" value="1"/>
</dbReference>
<dbReference type="GO" id="GO:0046872">
    <property type="term" value="F:metal ion binding"/>
    <property type="evidence" value="ECO:0007669"/>
    <property type="project" value="UniProtKB-KW"/>
</dbReference>
<keyword evidence="7 11" id="KW-0472">Membrane</keyword>
<evidence type="ECO:0000313" key="13">
    <source>
        <dbReference type="Proteomes" id="UP000821853"/>
    </source>
</evidence>
<keyword evidence="4 10" id="KW-0812">Transmembrane</keyword>
<evidence type="ECO:0000256" key="4">
    <source>
        <dbReference type="ARBA" id="ARBA00022692"/>
    </source>
</evidence>
<evidence type="ECO:0000256" key="6">
    <source>
        <dbReference type="ARBA" id="ARBA00022989"/>
    </source>
</evidence>
<evidence type="ECO:0000256" key="11">
    <source>
        <dbReference type="SAM" id="Phobius"/>
    </source>
</evidence>
<proteinExistence type="inferred from homology"/>
<name>A0A9J6H3T9_HAELO</name>
<dbReference type="GO" id="GO:0035725">
    <property type="term" value="P:sodium ion transmembrane transport"/>
    <property type="evidence" value="ECO:0007669"/>
    <property type="project" value="TreeGrafter"/>
</dbReference>
<keyword evidence="8" id="KW-0915">Sodium</keyword>
<evidence type="ECO:0000313" key="12">
    <source>
        <dbReference type="EMBL" id="KAH9381300.1"/>
    </source>
</evidence>
<evidence type="ECO:0000256" key="8">
    <source>
        <dbReference type="PIRSR" id="PIRSR600175-1"/>
    </source>
</evidence>
<keyword evidence="8" id="KW-0479">Metal-binding</keyword>
<dbReference type="PRINTS" id="PR00176">
    <property type="entry name" value="NANEUSMPORT"/>
</dbReference>
<organism evidence="12 13">
    <name type="scientific">Haemaphysalis longicornis</name>
    <name type="common">Bush tick</name>
    <dbReference type="NCBI Taxonomy" id="44386"/>
    <lineage>
        <taxon>Eukaryota</taxon>
        <taxon>Metazoa</taxon>
        <taxon>Ecdysozoa</taxon>
        <taxon>Arthropoda</taxon>
        <taxon>Chelicerata</taxon>
        <taxon>Arachnida</taxon>
        <taxon>Acari</taxon>
        <taxon>Parasitiformes</taxon>
        <taxon>Ixodida</taxon>
        <taxon>Ixodoidea</taxon>
        <taxon>Ixodidae</taxon>
        <taxon>Haemaphysalinae</taxon>
        <taxon>Haemaphysalis</taxon>
    </lineage>
</organism>
<feature type="binding site" evidence="8">
    <location>
        <position position="92"/>
    </location>
    <ligand>
        <name>Na(+)</name>
        <dbReference type="ChEBI" id="CHEBI:29101"/>
        <label>1</label>
    </ligand>
</feature>
<evidence type="ECO:0000256" key="5">
    <source>
        <dbReference type="ARBA" id="ARBA00022847"/>
    </source>
</evidence>
<comment type="similarity">
    <text evidence="2 10">Belongs to the sodium:neurotransmitter symporter (SNF) (TC 2.A.22) family.</text>
</comment>
<gene>
    <name evidence="12" type="ORF">HPB48_003281</name>
</gene>
<dbReference type="OMA" id="ANIMIAS"/>
<feature type="transmembrane region" description="Helical" evidence="11">
    <location>
        <begin position="79"/>
        <end position="97"/>
    </location>
</feature>
<dbReference type="SUPFAM" id="SSF161070">
    <property type="entry name" value="SNF-like"/>
    <property type="match status" value="1"/>
</dbReference>
<evidence type="ECO:0000256" key="10">
    <source>
        <dbReference type="RuleBase" id="RU003732"/>
    </source>
</evidence>
<dbReference type="EMBL" id="JABSTR010000011">
    <property type="protein sequence ID" value="KAH9381300.1"/>
    <property type="molecule type" value="Genomic_DNA"/>
</dbReference>
<keyword evidence="5 10" id="KW-0769">Symport</keyword>
<keyword evidence="13" id="KW-1185">Reference proteome</keyword>
<accession>A0A9J6H3T9</accession>
<keyword evidence="3 10" id="KW-0813">Transport</keyword>
<feature type="disulfide bond" evidence="9">
    <location>
        <begin position="190"/>
        <end position="199"/>
    </location>
</feature>
<dbReference type="PANTHER" id="PTHR11616">
    <property type="entry name" value="SODIUM/CHLORIDE DEPENDENT TRANSPORTER"/>
    <property type="match status" value="1"/>
</dbReference>
<dbReference type="GO" id="GO:0015293">
    <property type="term" value="F:symporter activity"/>
    <property type="evidence" value="ECO:0007669"/>
    <property type="project" value="UniProtKB-KW"/>
</dbReference>
<evidence type="ECO:0000256" key="1">
    <source>
        <dbReference type="ARBA" id="ARBA00004141"/>
    </source>
</evidence>
<feature type="binding site" evidence="8">
    <location>
        <position position="87"/>
    </location>
    <ligand>
        <name>Na(+)</name>
        <dbReference type="ChEBI" id="CHEBI:29101"/>
        <label>1</label>
    </ligand>
</feature>
<dbReference type="GO" id="GO:0005886">
    <property type="term" value="C:plasma membrane"/>
    <property type="evidence" value="ECO:0007669"/>
    <property type="project" value="TreeGrafter"/>
</dbReference>
<keyword evidence="6 11" id="KW-1133">Transmembrane helix</keyword>
<dbReference type="Pfam" id="PF00209">
    <property type="entry name" value="SNF"/>
    <property type="match status" value="1"/>
</dbReference>
<dbReference type="AlphaFoldDB" id="A0A9J6H3T9"/>
<evidence type="ECO:0000256" key="2">
    <source>
        <dbReference type="ARBA" id="ARBA00006459"/>
    </source>
</evidence>
<dbReference type="GO" id="GO:0006865">
    <property type="term" value="P:amino acid transport"/>
    <property type="evidence" value="ECO:0007669"/>
    <property type="project" value="TreeGrafter"/>
</dbReference>
<evidence type="ECO:0000256" key="7">
    <source>
        <dbReference type="ARBA" id="ARBA00023136"/>
    </source>
</evidence>
<evidence type="ECO:0000256" key="9">
    <source>
        <dbReference type="PIRSR" id="PIRSR600175-2"/>
    </source>
</evidence>
<dbReference type="PROSITE" id="PS00754">
    <property type="entry name" value="NA_NEUROTRAN_SYMP_2"/>
    <property type="match status" value="1"/>
</dbReference>
<comment type="caution">
    <text evidence="12">The sequence shown here is derived from an EMBL/GenBank/DDBJ whole genome shotgun (WGS) entry which is preliminary data.</text>
</comment>
<dbReference type="VEuPathDB" id="VectorBase:HLOH_057600"/>
<feature type="binding site" evidence="8">
    <location>
        <position position="88"/>
    </location>
    <ligand>
        <name>Na(+)</name>
        <dbReference type="ChEBI" id="CHEBI:29101"/>
        <label>1</label>
    </ligand>
</feature>
<feature type="transmembrane region" description="Helical" evidence="11">
    <location>
        <begin position="109"/>
        <end position="130"/>
    </location>
</feature>
<keyword evidence="9" id="KW-1015">Disulfide bond</keyword>
<dbReference type="InterPro" id="IPR037272">
    <property type="entry name" value="SNS_sf"/>
</dbReference>
<dbReference type="Proteomes" id="UP000821853">
    <property type="component" value="Chromosome 9"/>
</dbReference>
<dbReference type="PROSITE" id="PS00610">
    <property type="entry name" value="NA_NEUROTRAN_SYMP_1"/>
    <property type="match status" value="1"/>
</dbReference>
<protein>
    <recommendedName>
        <fullName evidence="10">Transporter</fullName>
    </recommendedName>
</protein>
<sequence>MREQQRDRTRPQVYKMKKKASEPHVLALAFLRRRCSTKDEAPPFAASTCNEVDRPSCASLSSQNGPPPARGKWSSKADFIFGCISYAVGLGNVWRFPYLCYENGGGAFLVPYFICFITTAIPMFYLEVALGQYLSRGGIGIWSIVPMFKGVGIASLIIVTFCNIYYMVIVAWILFYLVSSFTEVLPWMHCSNYWNTNNCWEHNDTQLTPNNSVTPIVEFWE</sequence>
<feature type="transmembrane region" description="Helical" evidence="11">
    <location>
        <begin position="151"/>
        <end position="178"/>
    </location>
</feature>
<evidence type="ECO:0000256" key="3">
    <source>
        <dbReference type="ARBA" id="ARBA00022448"/>
    </source>
</evidence>